<dbReference type="InterPro" id="IPR011701">
    <property type="entry name" value="MFS"/>
</dbReference>
<evidence type="ECO:0000313" key="5">
    <source>
        <dbReference type="Proteomes" id="UP001199106"/>
    </source>
</evidence>
<comment type="caution">
    <text evidence="4">The sequence shown here is derived from an EMBL/GenBank/DDBJ whole genome shotgun (WGS) entry which is preliminary data.</text>
</comment>
<dbReference type="PANTHER" id="PTHR11360">
    <property type="entry name" value="MONOCARBOXYLATE TRANSPORTER"/>
    <property type="match status" value="1"/>
</dbReference>
<dbReference type="Proteomes" id="UP001199106">
    <property type="component" value="Unassembled WGS sequence"/>
</dbReference>
<keyword evidence="3" id="KW-0812">Transmembrane</keyword>
<protein>
    <submittedName>
        <fullName evidence="4">Uncharacterized protein</fullName>
    </submittedName>
</protein>
<dbReference type="PANTHER" id="PTHR11360:SF305">
    <property type="entry name" value="MAJOR FACILITATOR SUPERFAMILY (MFS) PROFILE DOMAIN-CONTAINING PROTEIN"/>
    <property type="match status" value="1"/>
</dbReference>
<evidence type="ECO:0000256" key="2">
    <source>
        <dbReference type="ARBA" id="ARBA00006727"/>
    </source>
</evidence>
<dbReference type="InterPro" id="IPR050327">
    <property type="entry name" value="Proton-linked_MCT"/>
</dbReference>
<dbReference type="SUPFAM" id="SSF103473">
    <property type="entry name" value="MFS general substrate transporter"/>
    <property type="match status" value="1"/>
</dbReference>
<dbReference type="Pfam" id="PF07690">
    <property type="entry name" value="MFS_1"/>
    <property type="match status" value="1"/>
</dbReference>
<evidence type="ECO:0000256" key="3">
    <source>
        <dbReference type="SAM" id="Phobius"/>
    </source>
</evidence>
<dbReference type="InterPro" id="IPR036259">
    <property type="entry name" value="MFS_trans_sf"/>
</dbReference>
<keyword evidence="5" id="KW-1185">Reference proteome</keyword>
<gene>
    <name evidence="4" type="ORF">G6011_05830</name>
</gene>
<evidence type="ECO:0000256" key="1">
    <source>
        <dbReference type="ARBA" id="ARBA00004141"/>
    </source>
</evidence>
<dbReference type="GO" id="GO:0016020">
    <property type="term" value="C:membrane"/>
    <property type="evidence" value="ECO:0007669"/>
    <property type="project" value="UniProtKB-SubCell"/>
</dbReference>
<comment type="similarity">
    <text evidence="2">Belongs to the major facilitator superfamily. Monocarboxylate porter (TC 2.A.1.13) family.</text>
</comment>
<reference evidence="4" key="1">
    <citation type="submission" date="2021-07" db="EMBL/GenBank/DDBJ databases">
        <title>Genome Resource of American Ginseng Black Spot Pathogen Alternaria panax.</title>
        <authorList>
            <person name="Qiu C."/>
            <person name="Wang W."/>
            <person name="Liu Z."/>
        </authorList>
    </citation>
    <scope>NUCLEOTIDE SEQUENCE</scope>
    <source>
        <strain evidence="4">BNCC115425</strain>
    </source>
</reference>
<dbReference type="EMBL" id="JAANER010000005">
    <property type="protein sequence ID" value="KAG9188962.1"/>
    <property type="molecule type" value="Genomic_DNA"/>
</dbReference>
<dbReference type="AlphaFoldDB" id="A0AAD4FF78"/>
<dbReference type="Gene3D" id="1.20.1250.20">
    <property type="entry name" value="MFS general substrate transporter like domains"/>
    <property type="match status" value="1"/>
</dbReference>
<name>A0AAD4FF78_9PLEO</name>
<dbReference type="GO" id="GO:0022857">
    <property type="term" value="F:transmembrane transporter activity"/>
    <property type="evidence" value="ECO:0007669"/>
    <property type="project" value="InterPro"/>
</dbReference>
<keyword evidence="3" id="KW-0472">Membrane</keyword>
<keyword evidence="3" id="KW-1133">Transmembrane helix</keyword>
<proteinExistence type="inferred from homology"/>
<feature type="transmembrane region" description="Helical" evidence="3">
    <location>
        <begin position="124"/>
        <end position="145"/>
    </location>
</feature>
<organism evidence="4 5">
    <name type="scientific">Alternaria panax</name>
    <dbReference type="NCBI Taxonomy" id="48097"/>
    <lineage>
        <taxon>Eukaryota</taxon>
        <taxon>Fungi</taxon>
        <taxon>Dikarya</taxon>
        <taxon>Ascomycota</taxon>
        <taxon>Pezizomycotina</taxon>
        <taxon>Dothideomycetes</taxon>
        <taxon>Pleosporomycetidae</taxon>
        <taxon>Pleosporales</taxon>
        <taxon>Pleosporineae</taxon>
        <taxon>Pleosporaceae</taxon>
        <taxon>Alternaria</taxon>
        <taxon>Alternaria sect. Panax</taxon>
    </lineage>
</organism>
<comment type="subcellular location">
    <subcellularLocation>
        <location evidence="1">Membrane</location>
        <topology evidence="1">Multi-pass membrane protein</topology>
    </subcellularLocation>
</comment>
<accession>A0AAD4FF78</accession>
<sequence length="231" mass="24420">MGLSLIGASFCTANLTSLSGTYSIIGCIGMSSKWTVNNTVSVQCSSARLSHANRLIKLGGRVSSCVMAVALEALYQIAGIEWTFRIQGLLTGGIGLPAAWMIKDRVPLRREPFVDLPMFRTATFITKFAASAIGVFALFVPPYYLPLFAQSISFSPRTGAALVAAFNACDASGRFVAGPACNKIGPLNIFVITMALHAASMLAIWPVLSTLGPLILFALINGVTNSAYSTT</sequence>
<evidence type="ECO:0000313" key="4">
    <source>
        <dbReference type="EMBL" id="KAG9188962.1"/>
    </source>
</evidence>